<gene>
    <name evidence="4" type="ORF">UABAM_00516</name>
</gene>
<proteinExistence type="predicted"/>
<protein>
    <recommendedName>
        <fullName evidence="3">Zinc-ribbon domain-containing protein</fullName>
    </recommendedName>
</protein>
<keyword evidence="2" id="KW-1133">Transmembrane helix</keyword>
<evidence type="ECO:0000313" key="4">
    <source>
        <dbReference type="EMBL" id="BBM82173.1"/>
    </source>
</evidence>
<evidence type="ECO:0000313" key="5">
    <source>
        <dbReference type="Proteomes" id="UP000326354"/>
    </source>
</evidence>
<feature type="domain" description="Zinc-ribbon" evidence="3">
    <location>
        <begin position="7"/>
        <end position="28"/>
    </location>
</feature>
<feature type="region of interest" description="Disordered" evidence="1">
    <location>
        <begin position="30"/>
        <end position="52"/>
    </location>
</feature>
<accession>A0A5S9F1L0</accession>
<feature type="transmembrane region" description="Helical" evidence="2">
    <location>
        <begin position="83"/>
        <end position="100"/>
    </location>
</feature>
<dbReference type="Pfam" id="PF13240">
    <property type="entry name" value="Zn_Ribbon_1"/>
    <property type="match status" value="1"/>
</dbReference>
<dbReference type="InterPro" id="IPR026870">
    <property type="entry name" value="Zinc_ribbon_dom"/>
</dbReference>
<evidence type="ECO:0000256" key="2">
    <source>
        <dbReference type="SAM" id="Phobius"/>
    </source>
</evidence>
<keyword evidence="2" id="KW-0472">Membrane</keyword>
<feature type="compositionally biased region" description="Polar residues" evidence="1">
    <location>
        <begin position="30"/>
        <end position="39"/>
    </location>
</feature>
<sequence length="106" mass="11673">MPNTKICNSCGQQINAEHVFCIHCGANLEKQNSSPTDHSPLQGDKNSDKTTVENKSNNLNALLVIILTVIVISLTLRIPIQRVILFFIPVAVVWVVHSLLKKIEGS</sequence>
<keyword evidence="2" id="KW-0812">Transmembrane</keyword>
<reference evidence="4 5" key="1">
    <citation type="submission" date="2019-08" db="EMBL/GenBank/DDBJ databases">
        <title>Complete genome sequence of Candidatus Uab amorphum.</title>
        <authorList>
            <person name="Shiratori T."/>
            <person name="Suzuki S."/>
            <person name="Kakizawa Y."/>
            <person name="Ishida K."/>
        </authorList>
    </citation>
    <scope>NUCLEOTIDE SEQUENCE [LARGE SCALE GENOMIC DNA]</scope>
    <source>
        <strain evidence="4 5">SRT547</strain>
    </source>
</reference>
<name>A0A5S9F1L0_UABAM</name>
<dbReference type="Proteomes" id="UP000326354">
    <property type="component" value="Chromosome"/>
</dbReference>
<evidence type="ECO:0000256" key="1">
    <source>
        <dbReference type="SAM" id="MobiDB-lite"/>
    </source>
</evidence>
<keyword evidence="5" id="KW-1185">Reference proteome</keyword>
<organism evidence="4 5">
    <name type="scientific">Uabimicrobium amorphum</name>
    <dbReference type="NCBI Taxonomy" id="2596890"/>
    <lineage>
        <taxon>Bacteria</taxon>
        <taxon>Pseudomonadati</taxon>
        <taxon>Planctomycetota</taxon>
        <taxon>Candidatus Uabimicrobiia</taxon>
        <taxon>Candidatus Uabimicrobiales</taxon>
        <taxon>Candidatus Uabimicrobiaceae</taxon>
        <taxon>Candidatus Uabimicrobium</taxon>
    </lineage>
</organism>
<dbReference type="RefSeq" id="WP_151966425.1">
    <property type="nucleotide sequence ID" value="NZ_AP019860.1"/>
</dbReference>
<evidence type="ECO:0000259" key="3">
    <source>
        <dbReference type="Pfam" id="PF13240"/>
    </source>
</evidence>
<dbReference type="AlphaFoldDB" id="A0A5S9F1L0"/>
<dbReference type="EMBL" id="AP019860">
    <property type="protein sequence ID" value="BBM82173.1"/>
    <property type="molecule type" value="Genomic_DNA"/>
</dbReference>
<dbReference type="KEGG" id="uam:UABAM_00516"/>
<feature type="transmembrane region" description="Helical" evidence="2">
    <location>
        <begin position="59"/>
        <end position="76"/>
    </location>
</feature>